<organism evidence="8 9">
    <name type="scientific">Moraxella pluranimalium</name>
    <dbReference type="NCBI Taxonomy" id="470453"/>
    <lineage>
        <taxon>Bacteria</taxon>
        <taxon>Pseudomonadati</taxon>
        <taxon>Pseudomonadota</taxon>
        <taxon>Gammaproteobacteria</taxon>
        <taxon>Moraxellales</taxon>
        <taxon>Moraxellaceae</taxon>
        <taxon>Moraxella</taxon>
    </lineage>
</organism>
<evidence type="ECO:0000256" key="4">
    <source>
        <dbReference type="ARBA" id="ARBA00022692"/>
    </source>
</evidence>
<gene>
    <name evidence="8" type="ORF">B0680_05915</name>
</gene>
<sequence>MFGITDLTAYVLTVLVLIALPGPNSMFCFGTALAHGFTKAKFAIMGTFLGNGTLIMASALGAGALLTRYPFLFGAIKMVGAAYLTYLGGRLLLNMTKLGKADKPSPTKQVAMTPTGTKSMTQSSTLFKKALLIALLNPKGLVFFPAVMIQFVATDTANPMMSLLVLRLIFQSCSLMFLLILTKCSGLIGQKLGQFAWLNQVGQTGAGLIFLGFAVKLAMA</sequence>
<dbReference type="GO" id="GO:0015190">
    <property type="term" value="F:L-leucine transmembrane transporter activity"/>
    <property type="evidence" value="ECO:0007669"/>
    <property type="project" value="TreeGrafter"/>
</dbReference>
<evidence type="ECO:0000256" key="1">
    <source>
        <dbReference type="ARBA" id="ARBA00004651"/>
    </source>
</evidence>
<evidence type="ECO:0000313" key="9">
    <source>
        <dbReference type="Proteomes" id="UP000189800"/>
    </source>
</evidence>
<protein>
    <recommendedName>
        <fullName evidence="10">Lysine transporter LysE</fullName>
    </recommendedName>
</protein>
<feature type="transmembrane region" description="Helical" evidence="7">
    <location>
        <begin position="159"/>
        <end position="181"/>
    </location>
</feature>
<dbReference type="InterPro" id="IPR001123">
    <property type="entry name" value="LeuE-type"/>
</dbReference>
<dbReference type="EMBL" id="MUYU01000015">
    <property type="protein sequence ID" value="OOS23499.1"/>
    <property type="molecule type" value="Genomic_DNA"/>
</dbReference>
<keyword evidence="3" id="KW-1003">Cell membrane</keyword>
<dbReference type="PANTHER" id="PTHR30086:SF15">
    <property type="entry name" value="LEUCINE EFFLUX PROTEIN"/>
    <property type="match status" value="1"/>
</dbReference>
<dbReference type="Proteomes" id="UP000189800">
    <property type="component" value="Unassembled WGS sequence"/>
</dbReference>
<dbReference type="Pfam" id="PF01810">
    <property type="entry name" value="LysE"/>
    <property type="match status" value="1"/>
</dbReference>
<keyword evidence="4 7" id="KW-0812">Transmembrane</keyword>
<reference evidence="8 9" key="1">
    <citation type="submission" date="2017-02" db="EMBL/GenBank/DDBJ databases">
        <title>Draft genome sequence of Moraxella pluranimalium CCUG 54913T type strain.</title>
        <authorList>
            <person name="Salva-Serra F."/>
            <person name="Engstrom-Jakobsson H."/>
            <person name="Thorell K."/>
            <person name="Jaen-Luchoro D."/>
            <person name="Gonzales-Siles L."/>
            <person name="Karlsson R."/>
            <person name="Yazdan S."/>
            <person name="Boulund F."/>
            <person name="Johnning A."/>
            <person name="Engstrand L."/>
            <person name="Kristiansson E."/>
            <person name="Moore E."/>
        </authorList>
    </citation>
    <scope>NUCLEOTIDE SEQUENCE [LARGE SCALE GENOMIC DNA]</scope>
    <source>
        <strain evidence="8 9">CCUG 54913</strain>
    </source>
</reference>
<evidence type="ECO:0000256" key="5">
    <source>
        <dbReference type="ARBA" id="ARBA00022989"/>
    </source>
</evidence>
<comment type="subcellular location">
    <subcellularLocation>
        <location evidence="1">Cell membrane</location>
        <topology evidence="1">Multi-pass membrane protein</topology>
    </subcellularLocation>
</comment>
<comment type="similarity">
    <text evidence="2">Belongs to the Rht family.</text>
</comment>
<keyword evidence="6 7" id="KW-0472">Membrane</keyword>
<keyword evidence="5 7" id="KW-1133">Transmembrane helix</keyword>
<feature type="transmembrane region" description="Helical" evidence="7">
    <location>
        <begin position="71"/>
        <end position="93"/>
    </location>
</feature>
<dbReference type="PANTHER" id="PTHR30086">
    <property type="entry name" value="ARGININE EXPORTER PROTEIN ARGO"/>
    <property type="match status" value="1"/>
</dbReference>
<dbReference type="RefSeq" id="WP_078254178.1">
    <property type="nucleotide sequence ID" value="NZ_MUYU01000015.1"/>
</dbReference>
<comment type="caution">
    <text evidence="8">The sequence shown here is derived from an EMBL/GenBank/DDBJ whole genome shotgun (WGS) entry which is preliminary data.</text>
</comment>
<dbReference type="GO" id="GO:0015820">
    <property type="term" value="P:L-leucine transport"/>
    <property type="evidence" value="ECO:0007669"/>
    <property type="project" value="TreeGrafter"/>
</dbReference>
<name>A0A1T0CMK8_9GAMM</name>
<evidence type="ECO:0000313" key="8">
    <source>
        <dbReference type="EMBL" id="OOS23499.1"/>
    </source>
</evidence>
<evidence type="ECO:0000256" key="3">
    <source>
        <dbReference type="ARBA" id="ARBA00022475"/>
    </source>
</evidence>
<evidence type="ECO:0000256" key="6">
    <source>
        <dbReference type="ARBA" id="ARBA00023136"/>
    </source>
</evidence>
<proteinExistence type="inferred from homology"/>
<accession>A0A1T0CMK8</accession>
<evidence type="ECO:0000256" key="2">
    <source>
        <dbReference type="ARBA" id="ARBA00007928"/>
    </source>
</evidence>
<evidence type="ECO:0000256" key="7">
    <source>
        <dbReference type="SAM" id="Phobius"/>
    </source>
</evidence>
<feature type="transmembrane region" description="Helical" evidence="7">
    <location>
        <begin position="12"/>
        <end position="35"/>
    </location>
</feature>
<feature type="transmembrane region" description="Helical" evidence="7">
    <location>
        <begin position="42"/>
        <end position="65"/>
    </location>
</feature>
<feature type="transmembrane region" description="Helical" evidence="7">
    <location>
        <begin position="130"/>
        <end position="153"/>
    </location>
</feature>
<dbReference type="GO" id="GO:0005886">
    <property type="term" value="C:plasma membrane"/>
    <property type="evidence" value="ECO:0007669"/>
    <property type="project" value="UniProtKB-SubCell"/>
</dbReference>
<evidence type="ECO:0008006" key="10">
    <source>
        <dbReference type="Google" id="ProtNLM"/>
    </source>
</evidence>
<dbReference type="STRING" id="470453.B0680_05915"/>
<dbReference type="AlphaFoldDB" id="A0A1T0CMK8"/>
<dbReference type="OrthoDB" id="9784202at2"/>
<keyword evidence="9" id="KW-1185">Reference proteome</keyword>